<dbReference type="SUPFAM" id="SSF103473">
    <property type="entry name" value="MFS general substrate transporter"/>
    <property type="match status" value="1"/>
</dbReference>
<feature type="transmembrane region" description="Helical" evidence="7">
    <location>
        <begin position="296"/>
        <end position="314"/>
    </location>
</feature>
<feature type="transmembrane region" description="Helical" evidence="7">
    <location>
        <begin position="363"/>
        <end position="383"/>
    </location>
</feature>
<feature type="transmembrane region" description="Helical" evidence="7">
    <location>
        <begin position="110"/>
        <end position="134"/>
    </location>
</feature>
<keyword evidence="5 7" id="KW-1133">Transmembrane helix</keyword>
<evidence type="ECO:0000256" key="5">
    <source>
        <dbReference type="ARBA" id="ARBA00022989"/>
    </source>
</evidence>
<dbReference type="PANTHER" id="PTHR23513">
    <property type="entry name" value="INTEGRAL MEMBRANE EFFLUX PROTEIN-RELATED"/>
    <property type="match status" value="1"/>
</dbReference>
<evidence type="ECO:0000256" key="3">
    <source>
        <dbReference type="ARBA" id="ARBA00022475"/>
    </source>
</evidence>
<feature type="transmembrane region" description="Helical" evidence="7">
    <location>
        <begin position="51"/>
        <end position="71"/>
    </location>
</feature>
<evidence type="ECO:0000256" key="4">
    <source>
        <dbReference type="ARBA" id="ARBA00022692"/>
    </source>
</evidence>
<dbReference type="Pfam" id="PF05977">
    <property type="entry name" value="MFS_3"/>
    <property type="match status" value="1"/>
</dbReference>
<evidence type="ECO:0000256" key="7">
    <source>
        <dbReference type="SAM" id="Phobius"/>
    </source>
</evidence>
<feature type="transmembrane region" description="Helical" evidence="7">
    <location>
        <begin position="83"/>
        <end position="104"/>
    </location>
</feature>
<name>A0ABW6MAG1_9ACTN</name>
<keyword evidence="6 7" id="KW-0472">Membrane</keyword>
<evidence type="ECO:0000256" key="6">
    <source>
        <dbReference type="ARBA" id="ARBA00023136"/>
    </source>
</evidence>
<keyword evidence="4 7" id="KW-0812">Transmembrane</keyword>
<dbReference type="Gene3D" id="1.20.1250.20">
    <property type="entry name" value="MFS general substrate transporter like domains"/>
    <property type="match status" value="1"/>
</dbReference>
<sequence>MADDRRMPSSIWHNREFLLLWGGQTVSEMGTHITVLALPLVAVVLLEASAFQVGLLAAAETSAFLLVSLPAGAIVDRIAKRRLMIWCDLAQFVVIGSVPLAHAAGALTLAQLYVVALVSGVLSVFFSVAYQAYLPSVLHRDQLMDGNGKLAASRSVAQIAGPSTGAGLVTLVGAAGAMAADAFSFVFSACSLSAIRTHEPRRPRPQADQRSTLGSQIREGLDYVFRDPILRNSVAFNGTANFFVIMVETLGPVFLIRTLHLRPGLVGLLLALGAVGGVAGGVAAQYLAARFGSARISWISMTVLSLPGLLIPLAGSGWWVLLFGIGWISWTFSSTVAGTSLTSYRQAACPPEMLGRVSAAARWVTWGTLPLGGLAGGALATAFGVRTTLWIAVAGGCCAGLWLFFSPLRGMRDIPLKEPEPTPEAVAERP</sequence>
<dbReference type="InterPro" id="IPR010290">
    <property type="entry name" value="TM_effector"/>
</dbReference>
<reference evidence="8 9" key="1">
    <citation type="submission" date="2024-10" db="EMBL/GenBank/DDBJ databases">
        <title>The Natural Products Discovery Center: Release of the First 8490 Sequenced Strains for Exploring Actinobacteria Biosynthetic Diversity.</title>
        <authorList>
            <person name="Kalkreuter E."/>
            <person name="Kautsar S.A."/>
            <person name="Yang D."/>
            <person name="Bader C.D."/>
            <person name="Teijaro C.N."/>
            <person name="Fluegel L."/>
            <person name="Davis C.M."/>
            <person name="Simpson J.R."/>
            <person name="Lauterbach L."/>
            <person name="Steele A.D."/>
            <person name="Gui C."/>
            <person name="Meng S."/>
            <person name="Li G."/>
            <person name="Viehrig K."/>
            <person name="Ye F."/>
            <person name="Su P."/>
            <person name="Kiefer A.F."/>
            <person name="Nichols A."/>
            <person name="Cepeda A.J."/>
            <person name="Yan W."/>
            <person name="Fan B."/>
            <person name="Jiang Y."/>
            <person name="Adhikari A."/>
            <person name="Zheng C.-J."/>
            <person name="Schuster L."/>
            <person name="Cowan T.M."/>
            <person name="Smanski M.J."/>
            <person name="Chevrette M.G."/>
            <person name="De Carvalho L.P.S."/>
            <person name="Shen B."/>
        </authorList>
    </citation>
    <scope>NUCLEOTIDE SEQUENCE [LARGE SCALE GENOMIC DNA]</scope>
    <source>
        <strain evidence="8 9">NPDC006488</strain>
    </source>
</reference>
<organism evidence="8 9">
    <name type="scientific">Streptomyces hokutonensis</name>
    <dbReference type="NCBI Taxonomy" id="1306990"/>
    <lineage>
        <taxon>Bacteria</taxon>
        <taxon>Bacillati</taxon>
        <taxon>Actinomycetota</taxon>
        <taxon>Actinomycetes</taxon>
        <taxon>Kitasatosporales</taxon>
        <taxon>Streptomycetaceae</taxon>
        <taxon>Streptomyces</taxon>
    </lineage>
</organism>
<feature type="transmembrane region" description="Helical" evidence="7">
    <location>
        <begin position="389"/>
        <end position="408"/>
    </location>
</feature>
<evidence type="ECO:0000256" key="1">
    <source>
        <dbReference type="ARBA" id="ARBA00004651"/>
    </source>
</evidence>
<protein>
    <submittedName>
        <fullName evidence="8">MFS transporter</fullName>
    </submittedName>
</protein>
<keyword evidence="3" id="KW-1003">Cell membrane</keyword>
<comment type="subcellular location">
    <subcellularLocation>
        <location evidence="1">Cell membrane</location>
        <topology evidence="1">Multi-pass membrane protein</topology>
    </subcellularLocation>
</comment>
<keyword evidence="9" id="KW-1185">Reference proteome</keyword>
<dbReference type="InterPro" id="IPR036259">
    <property type="entry name" value="MFS_trans_sf"/>
</dbReference>
<comment type="caution">
    <text evidence="8">The sequence shown here is derived from an EMBL/GenBank/DDBJ whole genome shotgun (WGS) entry which is preliminary data.</text>
</comment>
<dbReference type="EMBL" id="JBIAHM010000010">
    <property type="protein sequence ID" value="MFE9602487.1"/>
    <property type="molecule type" value="Genomic_DNA"/>
</dbReference>
<feature type="transmembrane region" description="Helical" evidence="7">
    <location>
        <begin position="21"/>
        <end position="45"/>
    </location>
</feature>
<evidence type="ECO:0000313" key="8">
    <source>
        <dbReference type="EMBL" id="MFE9602487.1"/>
    </source>
</evidence>
<evidence type="ECO:0000313" key="9">
    <source>
        <dbReference type="Proteomes" id="UP001601303"/>
    </source>
</evidence>
<feature type="transmembrane region" description="Helical" evidence="7">
    <location>
        <begin position="320"/>
        <end position="342"/>
    </location>
</feature>
<dbReference type="Proteomes" id="UP001601303">
    <property type="component" value="Unassembled WGS sequence"/>
</dbReference>
<feature type="transmembrane region" description="Helical" evidence="7">
    <location>
        <begin position="234"/>
        <end position="256"/>
    </location>
</feature>
<evidence type="ECO:0000256" key="2">
    <source>
        <dbReference type="ARBA" id="ARBA00022448"/>
    </source>
</evidence>
<dbReference type="CDD" id="cd06173">
    <property type="entry name" value="MFS_MefA_like"/>
    <property type="match status" value="1"/>
</dbReference>
<feature type="transmembrane region" description="Helical" evidence="7">
    <location>
        <begin position="268"/>
        <end position="289"/>
    </location>
</feature>
<accession>A0ABW6MAG1</accession>
<gene>
    <name evidence="8" type="ORF">ACFYNQ_28475</name>
</gene>
<dbReference type="PANTHER" id="PTHR23513:SF6">
    <property type="entry name" value="MAJOR FACILITATOR SUPERFAMILY ASSOCIATED DOMAIN-CONTAINING PROTEIN"/>
    <property type="match status" value="1"/>
</dbReference>
<keyword evidence="2" id="KW-0813">Transport</keyword>
<proteinExistence type="predicted"/>
<dbReference type="RefSeq" id="WP_388110411.1">
    <property type="nucleotide sequence ID" value="NZ_JBIAHM010000010.1"/>
</dbReference>